<dbReference type="InterPro" id="IPR010331">
    <property type="entry name" value="ExoD"/>
</dbReference>
<evidence type="ECO:0000256" key="1">
    <source>
        <dbReference type="SAM" id="MobiDB-lite"/>
    </source>
</evidence>
<dbReference type="PANTHER" id="PTHR41795:SF1">
    <property type="entry name" value="EXOPOLYSACCHARIDE SYNTHESIS PROTEIN"/>
    <property type="match status" value="1"/>
</dbReference>
<name>A0A1E3H2L8_9HYPH</name>
<accession>A0A1E3H2L8</accession>
<reference evidence="2 3" key="1">
    <citation type="submission" date="2016-07" db="EMBL/GenBank/DDBJ databases">
        <title>Draft Genome Sequence of Methylobrevis pamukkalensis PK2.</title>
        <authorList>
            <person name="Vasilenko O.V."/>
            <person name="Doronina N.V."/>
            <person name="Shmareva M.N."/>
            <person name="Tarlachkov S.V."/>
            <person name="Mustakhimov I."/>
            <person name="Trotsenko Y.A."/>
        </authorList>
    </citation>
    <scope>NUCLEOTIDE SEQUENCE [LARGE SCALE GENOMIC DNA]</scope>
    <source>
        <strain evidence="2 3">PK2</strain>
    </source>
</reference>
<dbReference type="PANTHER" id="PTHR41795">
    <property type="entry name" value="EXOPOLYSACCHARIDE SYNTHESIS PROTEIN"/>
    <property type="match status" value="1"/>
</dbReference>
<dbReference type="AlphaFoldDB" id="A0A1E3H2L8"/>
<gene>
    <name evidence="2" type="ORF">A6302_02643</name>
</gene>
<protein>
    <submittedName>
        <fullName evidence="2">Exopolysaccharide synthesis, ExoD</fullName>
    </submittedName>
</protein>
<feature type="compositionally biased region" description="Pro residues" evidence="1">
    <location>
        <begin position="101"/>
        <end position="111"/>
    </location>
</feature>
<sequence>MMLGSTPWLPAFISKRSMARSDFARIIEKVSPWLAKAERLMKPRLSALAYPPGQNLAGALCLLLSLVLFLPIPGGNMLPALACCLIALGLLERDASGSPPAGSPASPPSPSSPASSTASCWPASPRSPPCSGECAHLVATDSTKKPRRIAPGLV</sequence>
<keyword evidence="3" id="KW-1185">Reference proteome</keyword>
<dbReference type="EMBL" id="MCRJ01000064">
    <property type="protein sequence ID" value="ODN70046.1"/>
    <property type="molecule type" value="Genomic_DNA"/>
</dbReference>
<organism evidence="2 3">
    <name type="scientific">Methylobrevis pamukkalensis</name>
    <dbReference type="NCBI Taxonomy" id="1439726"/>
    <lineage>
        <taxon>Bacteria</taxon>
        <taxon>Pseudomonadati</taxon>
        <taxon>Pseudomonadota</taxon>
        <taxon>Alphaproteobacteria</taxon>
        <taxon>Hyphomicrobiales</taxon>
        <taxon>Pleomorphomonadaceae</taxon>
        <taxon>Methylobrevis</taxon>
    </lineage>
</organism>
<comment type="caution">
    <text evidence="2">The sequence shown here is derived from an EMBL/GenBank/DDBJ whole genome shotgun (WGS) entry which is preliminary data.</text>
</comment>
<feature type="region of interest" description="Disordered" evidence="1">
    <location>
        <begin position="95"/>
        <end position="131"/>
    </location>
</feature>
<feature type="compositionally biased region" description="Low complexity" evidence="1">
    <location>
        <begin position="112"/>
        <end position="124"/>
    </location>
</feature>
<dbReference type="Proteomes" id="UP000094622">
    <property type="component" value="Unassembled WGS sequence"/>
</dbReference>
<evidence type="ECO:0000313" key="2">
    <source>
        <dbReference type="EMBL" id="ODN70046.1"/>
    </source>
</evidence>
<evidence type="ECO:0000313" key="3">
    <source>
        <dbReference type="Proteomes" id="UP000094622"/>
    </source>
</evidence>
<dbReference type="Pfam" id="PF06055">
    <property type="entry name" value="ExoD"/>
    <property type="match status" value="1"/>
</dbReference>
<proteinExistence type="predicted"/>